<reference evidence="1" key="1">
    <citation type="submission" date="2014-12" db="EMBL/GenBank/DDBJ databases">
        <title>Insight into the proteome of Arion vulgaris.</title>
        <authorList>
            <person name="Aradska J."/>
            <person name="Bulat T."/>
            <person name="Smidak R."/>
            <person name="Sarate P."/>
            <person name="Gangsoo J."/>
            <person name="Sialana F."/>
            <person name="Bilban M."/>
            <person name="Lubec G."/>
        </authorList>
    </citation>
    <scope>NUCLEOTIDE SEQUENCE</scope>
    <source>
        <tissue evidence="1">Skin</tissue>
    </source>
</reference>
<name>A0A0B7BBQ6_9EUPU</name>
<protein>
    <submittedName>
        <fullName evidence="1">Uncharacterized protein</fullName>
    </submittedName>
</protein>
<organism evidence="1">
    <name type="scientific">Arion vulgaris</name>
    <dbReference type="NCBI Taxonomy" id="1028688"/>
    <lineage>
        <taxon>Eukaryota</taxon>
        <taxon>Metazoa</taxon>
        <taxon>Spiralia</taxon>
        <taxon>Lophotrochozoa</taxon>
        <taxon>Mollusca</taxon>
        <taxon>Gastropoda</taxon>
        <taxon>Heterobranchia</taxon>
        <taxon>Euthyneura</taxon>
        <taxon>Panpulmonata</taxon>
        <taxon>Eupulmonata</taxon>
        <taxon>Stylommatophora</taxon>
        <taxon>Helicina</taxon>
        <taxon>Arionoidea</taxon>
        <taxon>Arionidae</taxon>
        <taxon>Arion</taxon>
    </lineage>
</organism>
<dbReference type="EMBL" id="HACG01043583">
    <property type="protein sequence ID" value="CEK90448.1"/>
    <property type="molecule type" value="Transcribed_RNA"/>
</dbReference>
<gene>
    <name evidence="1" type="primary">ORF176972</name>
    <name evidence="2" type="synonym">ORF176979</name>
</gene>
<sequence>MRANSFPHMWNVECGIERTKHLESESMGKWAPRNLDIQNNNRASVMETNQQELQQQLTE</sequence>
<dbReference type="AlphaFoldDB" id="A0A0B7BBQ6"/>
<evidence type="ECO:0000313" key="2">
    <source>
        <dbReference type="EMBL" id="CEK90450.1"/>
    </source>
</evidence>
<proteinExistence type="predicted"/>
<dbReference type="EMBL" id="HACG01043585">
    <property type="protein sequence ID" value="CEK90450.1"/>
    <property type="molecule type" value="Transcribed_RNA"/>
</dbReference>
<accession>A0A0B7BBQ6</accession>
<evidence type="ECO:0000313" key="1">
    <source>
        <dbReference type="EMBL" id="CEK90448.1"/>
    </source>
</evidence>